<dbReference type="InterPro" id="IPR026825">
    <property type="entry name" value="Vac14"/>
</dbReference>
<dbReference type="GO" id="GO:0010008">
    <property type="term" value="C:endosome membrane"/>
    <property type="evidence" value="ECO:0007669"/>
    <property type="project" value="TreeGrafter"/>
</dbReference>
<name>A0A9Q1DJK7_CONCO</name>
<dbReference type="SUPFAM" id="SSF48371">
    <property type="entry name" value="ARM repeat"/>
    <property type="match status" value="1"/>
</dbReference>
<sequence>MRTLLVREFVAQNNSTQIRHIIQILASEFALSQHPTAARGGSSPWLPAPSPWGSRLRYYACEALYNIVKDIVTESNKFDLVAFVPLLRERIYSNNQYVRQFIISWILVLESVPDINLLDYLPEILDGLFQILGDSSKEIRRTGRSLILTSCFLTELEAEEWFKTLSIECLGTRLNDISLGEPDLLAAGVQCEHTAGCDSVSGPSTGLGSHEEVEKSVLVGLATLKGP</sequence>
<dbReference type="InterPro" id="IPR016024">
    <property type="entry name" value="ARM-type_fold"/>
</dbReference>
<organism evidence="1 2">
    <name type="scientific">Conger conger</name>
    <name type="common">Conger eel</name>
    <name type="synonym">Muraena conger</name>
    <dbReference type="NCBI Taxonomy" id="82655"/>
    <lineage>
        <taxon>Eukaryota</taxon>
        <taxon>Metazoa</taxon>
        <taxon>Chordata</taxon>
        <taxon>Craniata</taxon>
        <taxon>Vertebrata</taxon>
        <taxon>Euteleostomi</taxon>
        <taxon>Actinopterygii</taxon>
        <taxon>Neopterygii</taxon>
        <taxon>Teleostei</taxon>
        <taxon>Anguilliformes</taxon>
        <taxon>Congridae</taxon>
        <taxon>Conger</taxon>
    </lineage>
</organism>
<dbReference type="EMBL" id="JAFJMO010000007">
    <property type="protein sequence ID" value="KAJ8272106.1"/>
    <property type="molecule type" value="Genomic_DNA"/>
</dbReference>
<dbReference type="InterPro" id="IPR011989">
    <property type="entry name" value="ARM-like"/>
</dbReference>
<accession>A0A9Q1DJK7</accession>
<dbReference type="GO" id="GO:0006661">
    <property type="term" value="P:phosphatidylinositol biosynthetic process"/>
    <property type="evidence" value="ECO:0007669"/>
    <property type="project" value="InterPro"/>
</dbReference>
<evidence type="ECO:0000313" key="1">
    <source>
        <dbReference type="EMBL" id="KAJ8272106.1"/>
    </source>
</evidence>
<dbReference type="Gene3D" id="1.25.10.10">
    <property type="entry name" value="Leucine-rich Repeat Variant"/>
    <property type="match status" value="1"/>
</dbReference>
<proteinExistence type="predicted"/>
<comment type="caution">
    <text evidence="1">The sequence shown here is derived from an EMBL/GenBank/DDBJ whole genome shotgun (WGS) entry which is preliminary data.</text>
</comment>
<dbReference type="PANTHER" id="PTHR16023">
    <property type="entry name" value="TAX1 BINDING PROTEIN-RELATED"/>
    <property type="match status" value="1"/>
</dbReference>
<dbReference type="Proteomes" id="UP001152803">
    <property type="component" value="Unassembled WGS sequence"/>
</dbReference>
<gene>
    <name evidence="1" type="ORF">COCON_G00109650</name>
</gene>
<dbReference type="PANTHER" id="PTHR16023:SF0">
    <property type="entry name" value="PROTEIN VAC14 HOMOLOG"/>
    <property type="match status" value="1"/>
</dbReference>
<dbReference type="Pfam" id="PF12755">
    <property type="entry name" value="Vac14_Fab1_bd"/>
    <property type="match status" value="1"/>
</dbReference>
<dbReference type="OrthoDB" id="5574975at2759"/>
<protein>
    <recommendedName>
        <fullName evidence="3">Protein VAC14 homolog</fullName>
    </recommendedName>
</protein>
<evidence type="ECO:0008006" key="3">
    <source>
        <dbReference type="Google" id="ProtNLM"/>
    </source>
</evidence>
<evidence type="ECO:0000313" key="2">
    <source>
        <dbReference type="Proteomes" id="UP001152803"/>
    </source>
</evidence>
<dbReference type="AlphaFoldDB" id="A0A9Q1DJK7"/>
<keyword evidence="2" id="KW-1185">Reference proteome</keyword>
<reference evidence="1" key="1">
    <citation type="journal article" date="2023" name="Science">
        <title>Genome structures resolve the early diversification of teleost fishes.</title>
        <authorList>
            <person name="Parey E."/>
            <person name="Louis A."/>
            <person name="Montfort J."/>
            <person name="Bouchez O."/>
            <person name="Roques C."/>
            <person name="Iampietro C."/>
            <person name="Lluch J."/>
            <person name="Castinel A."/>
            <person name="Donnadieu C."/>
            <person name="Desvignes T."/>
            <person name="Floi Bucao C."/>
            <person name="Jouanno E."/>
            <person name="Wen M."/>
            <person name="Mejri S."/>
            <person name="Dirks R."/>
            <person name="Jansen H."/>
            <person name="Henkel C."/>
            <person name="Chen W.J."/>
            <person name="Zahm M."/>
            <person name="Cabau C."/>
            <person name="Klopp C."/>
            <person name="Thompson A.W."/>
            <person name="Robinson-Rechavi M."/>
            <person name="Braasch I."/>
            <person name="Lecointre G."/>
            <person name="Bobe J."/>
            <person name="Postlethwait J.H."/>
            <person name="Berthelot C."/>
            <person name="Roest Crollius H."/>
            <person name="Guiguen Y."/>
        </authorList>
    </citation>
    <scope>NUCLEOTIDE SEQUENCE</scope>
    <source>
        <strain evidence="1">Concon-B</strain>
    </source>
</reference>
<dbReference type="GO" id="GO:0070772">
    <property type="term" value="C:PAS complex"/>
    <property type="evidence" value="ECO:0007669"/>
    <property type="project" value="InterPro"/>
</dbReference>